<gene>
    <name evidence="1" type="ORF">POM88_003185</name>
</gene>
<sequence>MGDGWPLGLQPLNVRVGLVRNSDLNGSVSSNTLLTASTSAESYSSDLDTESTGSFFHDKTISLGSLIGASSIVGLSRRSTRGRTSETFRDKKQCKTKPWLFSICSKLSTDAVTTNNTPSLGHFLEVERRTANIYKRNQSLITCGPGNIAHTLSNPLFVSGHVDPPNRPSPWMSSDDERSSAGLFEDSTNEYRTPLLFSCLRRSLTQ</sequence>
<evidence type="ECO:0000313" key="2">
    <source>
        <dbReference type="Proteomes" id="UP001237642"/>
    </source>
</evidence>
<dbReference type="EMBL" id="JAUIZM010000001">
    <property type="protein sequence ID" value="KAK1403580.1"/>
    <property type="molecule type" value="Genomic_DNA"/>
</dbReference>
<protein>
    <submittedName>
        <fullName evidence="1">ATP synthase subunit epsilon</fullName>
    </submittedName>
</protein>
<reference evidence="1" key="1">
    <citation type="submission" date="2023-02" db="EMBL/GenBank/DDBJ databases">
        <title>Genome of toxic invasive species Heracleum sosnowskyi carries increased number of genes despite the absence of recent whole-genome duplications.</title>
        <authorList>
            <person name="Schelkunov M."/>
            <person name="Shtratnikova V."/>
            <person name="Makarenko M."/>
            <person name="Klepikova A."/>
            <person name="Omelchenko D."/>
            <person name="Novikova G."/>
            <person name="Obukhova E."/>
            <person name="Bogdanov V."/>
            <person name="Penin A."/>
            <person name="Logacheva M."/>
        </authorList>
    </citation>
    <scope>NUCLEOTIDE SEQUENCE</scope>
    <source>
        <strain evidence="1">Hsosn_3</strain>
        <tissue evidence="1">Leaf</tissue>
    </source>
</reference>
<dbReference type="AlphaFoldDB" id="A0AAD8JFG1"/>
<comment type="caution">
    <text evidence="1">The sequence shown here is derived from an EMBL/GenBank/DDBJ whole genome shotgun (WGS) entry which is preliminary data.</text>
</comment>
<keyword evidence="2" id="KW-1185">Reference proteome</keyword>
<reference evidence="1" key="2">
    <citation type="submission" date="2023-05" db="EMBL/GenBank/DDBJ databases">
        <authorList>
            <person name="Schelkunov M.I."/>
        </authorList>
    </citation>
    <scope>NUCLEOTIDE SEQUENCE</scope>
    <source>
        <strain evidence="1">Hsosn_3</strain>
        <tissue evidence="1">Leaf</tissue>
    </source>
</reference>
<proteinExistence type="predicted"/>
<dbReference type="PANTHER" id="PTHR33544">
    <property type="entry name" value="DUF4005 DOMAIN-CONTAINING PROTEIN-RELATED"/>
    <property type="match status" value="1"/>
</dbReference>
<organism evidence="1 2">
    <name type="scientific">Heracleum sosnowskyi</name>
    <dbReference type="NCBI Taxonomy" id="360622"/>
    <lineage>
        <taxon>Eukaryota</taxon>
        <taxon>Viridiplantae</taxon>
        <taxon>Streptophyta</taxon>
        <taxon>Embryophyta</taxon>
        <taxon>Tracheophyta</taxon>
        <taxon>Spermatophyta</taxon>
        <taxon>Magnoliopsida</taxon>
        <taxon>eudicotyledons</taxon>
        <taxon>Gunneridae</taxon>
        <taxon>Pentapetalae</taxon>
        <taxon>asterids</taxon>
        <taxon>campanulids</taxon>
        <taxon>Apiales</taxon>
        <taxon>Apiaceae</taxon>
        <taxon>Apioideae</taxon>
        <taxon>apioid superclade</taxon>
        <taxon>Tordylieae</taxon>
        <taxon>Tordyliinae</taxon>
        <taxon>Heracleum</taxon>
    </lineage>
</organism>
<dbReference type="PANTHER" id="PTHR33544:SF3">
    <property type="entry name" value="60S RIBOSOMAL PROTEIN L36"/>
    <property type="match status" value="1"/>
</dbReference>
<accession>A0AAD8JFG1</accession>
<name>A0AAD8JFG1_9APIA</name>
<evidence type="ECO:0000313" key="1">
    <source>
        <dbReference type="EMBL" id="KAK1403580.1"/>
    </source>
</evidence>
<dbReference type="Proteomes" id="UP001237642">
    <property type="component" value="Unassembled WGS sequence"/>
</dbReference>
<dbReference type="InterPro" id="IPR040344">
    <property type="entry name" value="At3g17950-like"/>
</dbReference>